<dbReference type="Pfam" id="PF01642">
    <property type="entry name" value="MM_CoA_mutase"/>
    <property type="match status" value="1"/>
</dbReference>
<dbReference type="NCBIfam" id="TIGR00641">
    <property type="entry name" value="acid_CoA_mut_N"/>
    <property type="match status" value="1"/>
</dbReference>
<dbReference type="KEGG" id="ccai:NAS2_0805"/>
<dbReference type="PANTHER" id="PTHR48101:SF1">
    <property type="entry name" value="METHYLMALONYL-COA MUTASE, LARGE SUBUNIT"/>
    <property type="match status" value="1"/>
</dbReference>
<dbReference type="RefSeq" id="WP_174448452.1">
    <property type="nucleotide sequence ID" value="NZ_AP018732.1"/>
</dbReference>
<feature type="domain" description="Methylmalonyl-CoA mutase alpha/beta chain catalytic" evidence="2">
    <location>
        <begin position="56"/>
        <end position="566"/>
    </location>
</feature>
<evidence type="ECO:0000313" key="3">
    <source>
        <dbReference type="EMBL" id="BBE42194.1"/>
    </source>
</evidence>
<dbReference type="InterPro" id="IPR006099">
    <property type="entry name" value="MeMalonylCoA_mutase_a/b_cat"/>
</dbReference>
<dbReference type="GeneID" id="55584617"/>
<evidence type="ECO:0000256" key="1">
    <source>
        <dbReference type="ARBA" id="ARBA00023235"/>
    </source>
</evidence>
<gene>
    <name evidence="3" type="ORF">NAS2_0805</name>
</gene>
<dbReference type="Gene3D" id="3.20.20.240">
    <property type="entry name" value="Methylmalonyl-CoA mutase"/>
    <property type="match status" value="1"/>
</dbReference>
<accession>A0A4P2VCG4</accession>
<dbReference type="InterPro" id="IPR016176">
    <property type="entry name" value="Cbl-dep_enz_cat"/>
</dbReference>
<evidence type="ECO:0000259" key="2">
    <source>
        <dbReference type="Pfam" id="PF01642"/>
    </source>
</evidence>
<name>A0A4P2VCG4_9ARCH</name>
<dbReference type="GO" id="GO:0031419">
    <property type="term" value="F:cobalamin binding"/>
    <property type="evidence" value="ECO:0007669"/>
    <property type="project" value="InterPro"/>
</dbReference>
<dbReference type="EMBL" id="AP018732">
    <property type="protein sequence ID" value="BBE42194.1"/>
    <property type="molecule type" value="Genomic_DNA"/>
</dbReference>
<keyword evidence="1 3" id="KW-0413">Isomerase</keyword>
<keyword evidence="4" id="KW-1185">Reference proteome</keyword>
<organism evidence="3 4">
    <name type="scientific">Conexivisphaera calida</name>
    <dbReference type="NCBI Taxonomy" id="1874277"/>
    <lineage>
        <taxon>Archaea</taxon>
        <taxon>Nitrososphaerota</taxon>
        <taxon>Conexivisphaeria</taxon>
        <taxon>Conexivisphaerales</taxon>
        <taxon>Conexivisphaeraceae</taxon>
        <taxon>Conexivisphaera</taxon>
    </lineage>
</organism>
<evidence type="ECO:0000313" key="4">
    <source>
        <dbReference type="Proteomes" id="UP000509448"/>
    </source>
</evidence>
<dbReference type="OrthoDB" id="38408at2157"/>
<dbReference type="SUPFAM" id="SSF51703">
    <property type="entry name" value="Cobalamin (vitamin B12)-dependent enzymes"/>
    <property type="match status" value="1"/>
</dbReference>
<sequence length="576" mass="65554">MPGIVAGYWGRKLGELEGGEEGKGRRGEPPDYVRWREEILEPWERATGVRSRGARTPSGVELREVYVPGDAGDPGMPGEYPYVRGVYPNMYRGRPWTMRMFSGYGTPEQTNRRLRYLVSHGETGLSLAFDMPTLYGYDPDHELAEGVVGVDGVSVSTLRDMEVIFRGIDVSRVSTSMTINAPAQVLLAMYVALADSRGVPRAALSGTTQTDMLKEFIAQKEFVYPPEVHMRLIRDMMEFCTREMPKWNWISVSGYHIREAGATALQEAAFTLADGFQYVEMGIEAGMDVDEFAPRISFFFDSGINLLEEVAKFRAARRVWATAMREKYGARDERSLRLRFHAQTSGYTLTWQQPLVNIVRTALEALAAVLGGTQSLHTNAYDEAYAVPTAAAAKLALRTQQVIMDETGVADAVDPLGGSYYVEWLTDRMEEGIYRYLDEIERIGGVLEGIRKGYFQREIARSAYERELRLRRGEEVMVGVNRYREPEGRGSIRFLRVDPSRTREAQVRRLEEVRRNRDGRRVREALSRYRDALERDENVMPHLIEAVKAHATLQEIMDVGRELYGRWREPEILRIL</sequence>
<reference evidence="3 4" key="1">
    <citation type="journal article" date="2019" name="ISME J.">
        <title>Isolation and characterization of a thermophilic sulfur- and iron-reducing thaumarchaeote from a terrestrial acidic hot spring.</title>
        <authorList>
            <person name="Kato S."/>
            <person name="Itoh T."/>
            <person name="Yuki M."/>
            <person name="Nagamori M."/>
            <person name="Ohnishi M."/>
            <person name="Uematsu K."/>
            <person name="Suzuki K."/>
            <person name="Takashina T."/>
            <person name="Ohkuma M."/>
        </authorList>
    </citation>
    <scope>NUCLEOTIDE SEQUENCE [LARGE SCALE GENOMIC DNA]</scope>
    <source>
        <strain evidence="3 4">NAS-02</strain>
    </source>
</reference>
<dbReference type="GO" id="GO:0004494">
    <property type="term" value="F:methylmalonyl-CoA mutase activity"/>
    <property type="evidence" value="ECO:0007669"/>
    <property type="project" value="UniProtKB-EC"/>
</dbReference>
<dbReference type="PANTHER" id="PTHR48101">
    <property type="entry name" value="METHYLMALONYL-COA MUTASE, MITOCHONDRIAL-RELATED"/>
    <property type="match status" value="1"/>
</dbReference>
<proteinExistence type="predicted"/>
<dbReference type="EC" id="5.4.99.2" evidence="3"/>
<protein>
    <submittedName>
        <fullName evidence="3">Methylmalonyl-CoA mutase</fullName>
        <ecNumber evidence="3">5.4.99.2</ecNumber>
    </submittedName>
</protein>
<dbReference type="InterPro" id="IPR006098">
    <property type="entry name" value="MMCoA_mutase_a_cat"/>
</dbReference>
<dbReference type="Proteomes" id="UP000509448">
    <property type="component" value="Chromosome"/>
</dbReference>
<dbReference type="AlphaFoldDB" id="A0A4P2VCG4"/>